<dbReference type="InterPro" id="IPR011990">
    <property type="entry name" value="TPR-like_helical_dom_sf"/>
</dbReference>
<dbReference type="AlphaFoldDB" id="A0A8E2EDY9"/>
<sequence length="891" mass="99594">MTKQRKNSVEDYPLQQPRFLEEAVKKAEECLFMPPQRHDIQVSLLHNSAIILHTKYMSKGRLEDLQEAIKRVDAALQIHKNPSSTNYETLLCMWGTLLGSRYQSLGDPKDLHNAIGKVSEAILTTSIDHIQRALSLNTLSNLFRIRYMRFWAMEDIDAAIAKARDAAFTTDSRAPVRFAALNSLSIALCSRYERTGRTEDLDESILRAEQVLSGTPESMHKGTFIGNLGNRFAIRFRNAGSIEDLEMAISRYNEAMSVTPDDHPDRARILGNLGIALREKFQVTRSYEDLQKALETLRAAISVTPLIHPERASRLVDLGACLHDQKKYIDPAQAENDSLGIFMDAFNLESAQPIVRIKAARSAITVILSRSDWEAAYPILERAISLFPLASVRFLNRKDQEHIITELNGLAALACSIALQTGKSASKSLELLELSRGVILGLSIDCRSDLSDLMAVNPGLCQKFEHLREMVNSVGHDTEEYLQSNISLQKRIDVFSQLDETTNQIRKITGFERFQLPQSEPELMALAQAGPVVLFNSTPIRSDAIIVTSSQIEFVNLPELLFKDVESWSDFMIKELGHVSESESVERQQKMRLLLSWLWRVAVEPVVRHLQLTPHQPIESMTRIWWIGVSLMGSFPFHAAGTHSRRPPPEGILDYAISSYTPTLKMLSFAWNKKTTFLKSPTIKLYVAAMPETPGENALPGVTQEANEIANLAIDRVATTCKNNPGTSDVLKGFKEYDVVHVACHGMSTVDSPSESYLMLSSAPNSPSDTFSVRNLTAQTIASVRTTRCQLAYLSACRTAENRALHLADEVLHIASGFQLAGISHVVGTMWKSKDKICVEVAKDFYSWLFRQECAGNDRDIAEALHRAIVAARTKWPKGPISWAPFIHLGP</sequence>
<dbReference type="PANTHER" id="PTHR19959:SF119">
    <property type="entry name" value="FUNGAL LIPASE-LIKE DOMAIN-CONTAINING PROTEIN"/>
    <property type="match status" value="1"/>
</dbReference>
<protein>
    <recommendedName>
        <fullName evidence="1">CHAT domain-containing protein</fullName>
    </recommendedName>
</protein>
<dbReference type="Proteomes" id="UP000250266">
    <property type="component" value="Unassembled WGS sequence"/>
</dbReference>
<dbReference type="InterPro" id="IPR024983">
    <property type="entry name" value="CHAT_dom"/>
</dbReference>
<feature type="domain" description="CHAT" evidence="1">
    <location>
        <begin position="594"/>
        <end position="890"/>
    </location>
</feature>
<dbReference type="Gene3D" id="1.25.40.10">
    <property type="entry name" value="Tetratricopeptide repeat domain"/>
    <property type="match status" value="1"/>
</dbReference>
<reference evidence="2 3" key="1">
    <citation type="journal article" date="2016" name="Nat. Commun.">
        <title>Ectomycorrhizal ecology is imprinted in the genome of the dominant symbiotic fungus Cenococcum geophilum.</title>
        <authorList>
            <consortium name="DOE Joint Genome Institute"/>
            <person name="Peter M."/>
            <person name="Kohler A."/>
            <person name="Ohm R.A."/>
            <person name="Kuo A."/>
            <person name="Krutzmann J."/>
            <person name="Morin E."/>
            <person name="Arend M."/>
            <person name="Barry K.W."/>
            <person name="Binder M."/>
            <person name="Choi C."/>
            <person name="Clum A."/>
            <person name="Copeland A."/>
            <person name="Grisel N."/>
            <person name="Haridas S."/>
            <person name="Kipfer T."/>
            <person name="LaButti K."/>
            <person name="Lindquist E."/>
            <person name="Lipzen A."/>
            <person name="Maire R."/>
            <person name="Meier B."/>
            <person name="Mihaltcheva S."/>
            <person name="Molinier V."/>
            <person name="Murat C."/>
            <person name="Poggeler S."/>
            <person name="Quandt C.A."/>
            <person name="Sperisen C."/>
            <person name="Tritt A."/>
            <person name="Tisserant E."/>
            <person name="Crous P.W."/>
            <person name="Henrissat B."/>
            <person name="Nehls U."/>
            <person name="Egli S."/>
            <person name="Spatafora J.W."/>
            <person name="Grigoriev I.V."/>
            <person name="Martin F.M."/>
        </authorList>
    </citation>
    <scope>NUCLEOTIDE SEQUENCE [LARGE SCALE GENOMIC DNA]</scope>
    <source>
        <strain evidence="2 3">CBS 459.81</strain>
    </source>
</reference>
<accession>A0A8E2EDY9</accession>
<dbReference type="Pfam" id="PF12770">
    <property type="entry name" value="CHAT"/>
    <property type="match status" value="1"/>
</dbReference>
<gene>
    <name evidence="2" type="ORF">K432DRAFT_349410</name>
</gene>
<dbReference type="EMBL" id="KV744895">
    <property type="protein sequence ID" value="OCK82197.1"/>
    <property type="molecule type" value="Genomic_DNA"/>
</dbReference>
<evidence type="ECO:0000313" key="2">
    <source>
        <dbReference type="EMBL" id="OCK82197.1"/>
    </source>
</evidence>
<name>A0A8E2EDY9_9PEZI</name>
<proteinExistence type="predicted"/>
<evidence type="ECO:0000313" key="3">
    <source>
        <dbReference type="Proteomes" id="UP000250266"/>
    </source>
</evidence>
<dbReference type="PANTHER" id="PTHR19959">
    <property type="entry name" value="KINESIN LIGHT CHAIN"/>
    <property type="match status" value="1"/>
</dbReference>
<keyword evidence="3" id="KW-1185">Reference proteome</keyword>
<dbReference type="SUPFAM" id="SSF48452">
    <property type="entry name" value="TPR-like"/>
    <property type="match status" value="1"/>
</dbReference>
<organism evidence="2 3">
    <name type="scientific">Lepidopterella palustris CBS 459.81</name>
    <dbReference type="NCBI Taxonomy" id="1314670"/>
    <lineage>
        <taxon>Eukaryota</taxon>
        <taxon>Fungi</taxon>
        <taxon>Dikarya</taxon>
        <taxon>Ascomycota</taxon>
        <taxon>Pezizomycotina</taxon>
        <taxon>Dothideomycetes</taxon>
        <taxon>Pleosporomycetidae</taxon>
        <taxon>Mytilinidiales</taxon>
        <taxon>Argynnaceae</taxon>
        <taxon>Lepidopterella</taxon>
    </lineage>
</organism>
<dbReference type="OrthoDB" id="9991317at2759"/>
<evidence type="ECO:0000259" key="1">
    <source>
        <dbReference type="Pfam" id="PF12770"/>
    </source>
</evidence>